<gene>
    <name evidence="2" type="ORF">DSL72_005349</name>
</gene>
<reference evidence="2" key="1">
    <citation type="submission" date="2020-10" db="EMBL/GenBank/DDBJ databases">
        <title>Genome Sequence of Monilinia vaccinii-corymbosi Sheds Light on Mummy Berry Disease Infection of Blueberry and Mating Type.</title>
        <authorList>
            <person name="Yow A.G."/>
            <person name="Zhang Y."/>
            <person name="Bansal K."/>
            <person name="Eacker S.M."/>
            <person name="Sullivan S."/>
            <person name="Liachko I."/>
            <person name="Cubeta M.A."/>
            <person name="Rollins J.A."/>
            <person name="Ashrafi H."/>
        </authorList>
    </citation>
    <scope>NUCLEOTIDE SEQUENCE</scope>
    <source>
        <strain evidence="2">RL-1</strain>
    </source>
</reference>
<dbReference type="Proteomes" id="UP000672032">
    <property type="component" value="Chromosome 4"/>
</dbReference>
<dbReference type="EMBL" id="CP063408">
    <property type="protein sequence ID" value="QSZ33778.1"/>
    <property type="molecule type" value="Genomic_DNA"/>
</dbReference>
<sequence>MEREYRGREESIPTPTLREINEQKLEERAETKSTKAEPNPVQKFLTDQRTDTKKKSSTISASHGMKPKYQFHGNIERMARN</sequence>
<evidence type="ECO:0000256" key="1">
    <source>
        <dbReference type="SAM" id="MobiDB-lite"/>
    </source>
</evidence>
<evidence type="ECO:0000313" key="3">
    <source>
        <dbReference type="Proteomes" id="UP000672032"/>
    </source>
</evidence>
<feature type="region of interest" description="Disordered" evidence="1">
    <location>
        <begin position="1"/>
        <end position="81"/>
    </location>
</feature>
<evidence type="ECO:0000313" key="2">
    <source>
        <dbReference type="EMBL" id="QSZ33778.1"/>
    </source>
</evidence>
<feature type="compositionally biased region" description="Basic and acidic residues" evidence="1">
    <location>
        <begin position="19"/>
        <end position="35"/>
    </location>
</feature>
<protein>
    <submittedName>
        <fullName evidence="2">Uncharacterized protein</fullName>
    </submittedName>
</protein>
<accession>A0A8A3PF45</accession>
<name>A0A8A3PF45_9HELO</name>
<dbReference type="AlphaFoldDB" id="A0A8A3PF45"/>
<keyword evidence="3" id="KW-1185">Reference proteome</keyword>
<proteinExistence type="predicted"/>
<feature type="compositionally biased region" description="Basic and acidic residues" evidence="1">
    <location>
        <begin position="1"/>
        <end position="11"/>
    </location>
</feature>
<organism evidence="2 3">
    <name type="scientific">Monilinia vaccinii-corymbosi</name>
    <dbReference type="NCBI Taxonomy" id="61207"/>
    <lineage>
        <taxon>Eukaryota</taxon>
        <taxon>Fungi</taxon>
        <taxon>Dikarya</taxon>
        <taxon>Ascomycota</taxon>
        <taxon>Pezizomycotina</taxon>
        <taxon>Leotiomycetes</taxon>
        <taxon>Helotiales</taxon>
        <taxon>Sclerotiniaceae</taxon>
        <taxon>Monilinia</taxon>
    </lineage>
</organism>